<keyword evidence="6 8" id="KW-0460">Magnesium</keyword>
<keyword evidence="11" id="KW-1185">Reference proteome</keyword>
<evidence type="ECO:0000256" key="1">
    <source>
        <dbReference type="ARBA" id="ARBA00001946"/>
    </source>
</evidence>
<dbReference type="RefSeq" id="WP_380942064.1">
    <property type="nucleotide sequence ID" value="NZ_JBHUFC010000025.1"/>
</dbReference>
<evidence type="ECO:0000256" key="3">
    <source>
        <dbReference type="ARBA" id="ARBA00022722"/>
    </source>
</evidence>
<name>A0ABW4NJQ9_9SPHN</name>
<evidence type="ECO:0000313" key="10">
    <source>
        <dbReference type="EMBL" id="MFD1789809.1"/>
    </source>
</evidence>
<proteinExistence type="inferred from homology"/>
<evidence type="ECO:0000256" key="5">
    <source>
        <dbReference type="ARBA" id="ARBA00022801"/>
    </source>
</evidence>
<feature type="binding site" evidence="8">
    <location>
        <position position="7"/>
    </location>
    <ligand>
        <name>Mg(2+)</name>
        <dbReference type="ChEBI" id="CHEBI:18420"/>
    </ligand>
</feature>
<protein>
    <recommendedName>
        <fullName evidence="8">Ribonuclease VapC</fullName>
        <shortName evidence="8">RNase VapC</shortName>
        <ecNumber evidence="8">3.1.-.-</ecNumber>
    </recommendedName>
    <alternativeName>
        <fullName evidence="8">Toxin VapC</fullName>
    </alternativeName>
</protein>
<accession>A0ABW4NJQ9</accession>
<evidence type="ECO:0000256" key="8">
    <source>
        <dbReference type="HAMAP-Rule" id="MF_00265"/>
    </source>
</evidence>
<dbReference type="PANTHER" id="PTHR33653:SF1">
    <property type="entry name" value="RIBONUCLEASE VAPC2"/>
    <property type="match status" value="1"/>
</dbReference>
<dbReference type="CDD" id="cd18748">
    <property type="entry name" value="PIN_VapC4-5_FitB-like"/>
    <property type="match status" value="1"/>
</dbReference>
<sequence length="133" mass="14715">MTRYLIDTNIVSDLIQFPQGVVTRTIAQVGVENVVTSIIVACELRYGAARRGSQRLTERVEGALGFIPVLPLDHDVDRTYAETRSDLEKRGLTIGANDLLIAAHALATDAILVTDNVREFARVDGLRIVNWLR</sequence>
<keyword evidence="3 8" id="KW-0540">Nuclease</keyword>
<dbReference type="InterPro" id="IPR050556">
    <property type="entry name" value="Type_II_TA_system_RNase"/>
</dbReference>
<evidence type="ECO:0000256" key="2">
    <source>
        <dbReference type="ARBA" id="ARBA00022649"/>
    </source>
</evidence>
<evidence type="ECO:0000256" key="7">
    <source>
        <dbReference type="ARBA" id="ARBA00038093"/>
    </source>
</evidence>
<comment type="cofactor">
    <cofactor evidence="1 8">
        <name>Mg(2+)</name>
        <dbReference type="ChEBI" id="CHEBI:18420"/>
    </cofactor>
</comment>
<keyword evidence="5 8" id="KW-0378">Hydrolase</keyword>
<reference evidence="11" key="1">
    <citation type="journal article" date="2019" name="Int. J. Syst. Evol. Microbiol.">
        <title>The Global Catalogue of Microorganisms (GCM) 10K type strain sequencing project: providing services to taxonomists for standard genome sequencing and annotation.</title>
        <authorList>
            <consortium name="The Broad Institute Genomics Platform"/>
            <consortium name="The Broad Institute Genome Sequencing Center for Infectious Disease"/>
            <person name="Wu L."/>
            <person name="Ma J."/>
        </authorList>
    </citation>
    <scope>NUCLEOTIDE SEQUENCE [LARGE SCALE GENOMIC DNA]</scope>
    <source>
        <strain evidence="11">Q85</strain>
    </source>
</reference>
<feature type="domain" description="PIN" evidence="9">
    <location>
        <begin position="4"/>
        <end position="125"/>
    </location>
</feature>
<keyword evidence="4 8" id="KW-0479">Metal-binding</keyword>
<organism evidence="10 11">
    <name type="scientific">Sphingomonas floccifaciens</name>
    <dbReference type="NCBI Taxonomy" id="1844115"/>
    <lineage>
        <taxon>Bacteria</taxon>
        <taxon>Pseudomonadati</taxon>
        <taxon>Pseudomonadota</taxon>
        <taxon>Alphaproteobacteria</taxon>
        <taxon>Sphingomonadales</taxon>
        <taxon>Sphingomonadaceae</taxon>
        <taxon>Sphingomonas</taxon>
    </lineage>
</organism>
<dbReference type="Gene3D" id="3.40.50.1010">
    <property type="entry name" value="5'-nuclease"/>
    <property type="match status" value="1"/>
</dbReference>
<comment type="caution">
    <text evidence="10">The sequence shown here is derived from an EMBL/GenBank/DDBJ whole genome shotgun (WGS) entry which is preliminary data.</text>
</comment>
<dbReference type="Pfam" id="PF01850">
    <property type="entry name" value="PIN"/>
    <property type="match status" value="1"/>
</dbReference>
<dbReference type="InterPro" id="IPR029060">
    <property type="entry name" value="PIN-like_dom_sf"/>
</dbReference>
<dbReference type="HAMAP" id="MF_00265">
    <property type="entry name" value="VapC_Nob1"/>
    <property type="match status" value="1"/>
</dbReference>
<dbReference type="PANTHER" id="PTHR33653">
    <property type="entry name" value="RIBONUCLEASE VAPC2"/>
    <property type="match status" value="1"/>
</dbReference>
<dbReference type="InterPro" id="IPR002716">
    <property type="entry name" value="PIN_dom"/>
</dbReference>
<keyword evidence="8" id="KW-0800">Toxin</keyword>
<evidence type="ECO:0000259" key="9">
    <source>
        <dbReference type="Pfam" id="PF01850"/>
    </source>
</evidence>
<dbReference type="SUPFAM" id="SSF88723">
    <property type="entry name" value="PIN domain-like"/>
    <property type="match status" value="1"/>
</dbReference>
<comment type="function">
    <text evidence="8">Toxic component of a toxin-antitoxin (TA) system. An RNase.</text>
</comment>
<comment type="similarity">
    <text evidence="7 8">Belongs to the PINc/VapC protein family.</text>
</comment>
<dbReference type="Proteomes" id="UP001597283">
    <property type="component" value="Unassembled WGS sequence"/>
</dbReference>
<dbReference type="EMBL" id="JBHUFC010000025">
    <property type="protein sequence ID" value="MFD1789809.1"/>
    <property type="molecule type" value="Genomic_DNA"/>
</dbReference>
<evidence type="ECO:0000313" key="11">
    <source>
        <dbReference type="Proteomes" id="UP001597283"/>
    </source>
</evidence>
<feature type="binding site" evidence="8">
    <location>
        <position position="98"/>
    </location>
    <ligand>
        <name>Mg(2+)</name>
        <dbReference type="ChEBI" id="CHEBI:18420"/>
    </ligand>
</feature>
<gene>
    <name evidence="8" type="primary">vapC</name>
    <name evidence="10" type="ORF">ACFSC3_19815</name>
</gene>
<evidence type="ECO:0000256" key="4">
    <source>
        <dbReference type="ARBA" id="ARBA00022723"/>
    </source>
</evidence>
<keyword evidence="2 8" id="KW-1277">Toxin-antitoxin system</keyword>
<dbReference type="InterPro" id="IPR022907">
    <property type="entry name" value="VapC_family"/>
</dbReference>
<dbReference type="EC" id="3.1.-.-" evidence="8"/>
<evidence type="ECO:0000256" key="6">
    <source>
        <dbReference type="ARBA" id="ARBA00022842"/>
    </source>
</evidence>